<dbReference type="Pfam" id="PF19117">
    <property type="entry name" value="Mim2"/>
    <property type="match status" value="1"/>
</dbReference>
<feature type="compositionally biased region" description="Acidic residues" evidence="1">
    <location>
        <begin position="36"/>
        <end position="48"/>
    </location>
</feature>
<dbReference type="InterPro" id="IPR037652">
    <property type="entry name" value="Mim2"/>
</dbReference>
<gene>
    <name evidence="2" type="ORF">BJ508DRAFT_410355</name>
</gene>
<evidence type="ECO:0000256" key="1">
    <source>
        <dbReference type="SAM" id="MobiDB-lite"/>
    </source>
</evidence>
<name>A0A3N4IN87_ASCIM</name>
<sequence>MATALPHRFPRQRHNDHSDSESIDGHSTTSNSSYDDSSDDEADAEEEWQESLRQLELFANIVLMPLVGKWVGRRCAYWIWGRVMEWKFPRLEMVFDSKNTFRASGLLEAASSTAAGSL</sequence>
<dbReference type="EMBL" id="ML119646">
    <property type="protein sequence ID" value="RPA87592.1"/>
    <property type="molecule type" value="Genomic_DNA"/>
</dbReference>
<dbReference type="GO" id="GO:0045040">
    <property type="term" value="P:protein insertion into mitochondrial outer membrane"/>
    <property type="evidence" value="ECO:0007669"/>
    <property type="project" value="InterPro"/>
</dbReference>
<evidence type="ECO:0000313" key="3">
    <source>
        <dbReference type="Proteomes" id="UP000275078"/>
    </source>
</evidence>
<reference evidence="2 3" key="1">
    <citation type="journal article" date="2018" name="Nat. Ecol. Evol.">
        <title>Pezizomycetes genomes reveal the molecular basis of ectomycorrhizal truffle lifestyle.</title>
        <authorList>
            <person name="Murat C."/>
            <person name="Payen T."/>
            <person name="Noel B."/>
            <person name="Kuo A."/>
            <person name="Morin E."/>
            <person name="Chen J."/>
            <person name="Kohler A."/>
            <person name="Krizsan K."/>
            <person name="Balestrini R."/>
            <person name="Da Silva C."/>
            <person name="Montanini B."/>
            <person name="Hainaut M."/>
            <person name="Levati E."/>
            <person name="Barry K.W."/>
            <person name="Belfiori B."/>
            <person name="Cichocki N."/>
            <person name="Clum A."/>
            <person name="Dockter R.B."/>
            <person name="Fauchery L."/>
            <person name="Guy J."/>
            <person name="Iotti M."/>
            <person name="Le Tacon F."/>
            <person name="Lindquist E.A."/>
            <person name="Lipzen A."/>
            <person name="Malagnac F."/>
            <person name="Mello A."/>
            <person name="Molinier V."/>
            <person name="Miyauchi S."/>
            <person name="Poulain J."/>
            <person name="Riccioni C."/>
            <person name="Rubini A."/>
            <person name="Sitrit Y."/>
            <person name="Splivallo R."/>
            <person name="Traeger S."/>
            <person name="Wang M."/>
            <person name="Zifcakova L."/>
            <person name="Wipf D."/>
            <person name="Zambonelli A."/>
            <person name="Paolocci F."/>
            <person name="Nowrousian M."/>
            <person name="Ottonello S."/>
            <person name="Baldrian P."/>
            <person name="Spatafora J.W."/>
            <person name="Henrissat B."/>
            <person name="Nagy L.G."/>
            <person name="Aury J.M."/>
            <person name="Wincker P."/>
            <person name="Grigoriev I.V."/>
            <person name="Bonfante P."/>
            <person name="Martin F.M."/>
        </authorList>
    </citation>
    <scope>NUCLEOTIDE SEQUENCE [LARGE SCALE GENOMIC DNA]</scope>
    <source>
        <strain evidence="2 3">RN42</strain>
    </source>
</reference>
<keyword evidence="3" id="KW-1185">Reference proteome</keyword>
<proteinExistence type="predicted"/>
<dbReference type="PANTHER" id="PTHR28230">
    <property type="entry name" value="CHROMOSOME 1, WHOLE GENOME SHOTGUN SEQUENCE"/>
    <property type="match status" value="1"/>
</dbReference>
<dbReference type="GO" id="GO:0070096">
    <property type="term" value="P:mitochondrial outer membrane translocase complex assembly"/>
    <property type="evidence" value="ECO:0007669"/>
    <property type="project" value="InterPro"/>
</dbReference>
<dbReference type="STRING" id="1160509.A0A3N4IN87"/>
<organism evidence="2 3">
    <name type="scientific">Ascobolus immersus RN42</name>
    <dbReference type="NCBI Taxonomy" id="1160509"/>
    <lineage>
        <taxon>Eukaryota</taxon>
        <taxon>Fungi</taxon>
        <taxon>Dikarya</taxon>
        <taxon>Ascomycota</taxon>
        <taxon>Pezizomycotina</taxon>
        <taxon>Pezizomycetes</taxon>
        <taxon>Pezizales</taxon>
        <taxon>Ascobolaceae</taxon>
        <taxon>Ascobolus</taxon>
    </lineage>
</organism>
<accession>A0A3N4IN87</accession>
<protein>
    <submittedName>
        <fullName evidence="2">Uncharacterized protein</fullName>
    </submittedName>
</protein>
<dbReference type="Proteomes" id="UP000275078">
    <property type="component" value="Unassembled WGS sequence"/>
</dbReference>
<dbReference type="PANTHER" id="PTHR28230:SF1">
    <property type="entry name" value="MITOCHONDRIAL IMPORT PROTEIN 2"/>
    <property type="match status" value="1"/>
</dbReference>
<feature type="region of interest" description="Disordered" evidence="1">
    <location>
        <begin position="1"/>
        <end position="48"/>
    </location>
</feature>
<evidence type="ECO:0000313" key="2">
    <source>
        <dbReference type="EMBL" id="RPA87592.1"/>
    </source>
</evidence>
<dbReference type="GO" id="GO:0005741">
    <property type="term" value="C:mitochondrial outer membrane"/>
    <property type="evidence" value="ECO:0007669"/>
    <property type="project" value="TreeGrafter"/>
</dbReference>
<dbReference type="AlphaFoldDB" id="A0A3N4IN87"/>
<feature type="compositionally biased region" description="Basic and acidic residues" evidence="1">
    <location>
        <begin position="13"/>
        <end position="24"/>
    </location>
</feature>
<dbReference type="OrthoDB" id="5555533at2759"/>